<sequence length="78" mass="8967">MNHLIIRLIYSALASDDIRVLIVSLLKNHSKDTGLKAFLDSENVSEEELDQPYSTFNPNIAKKLWLFSLYVLFLNLIT</sequence>
<evidence type="ECO:0000313" key="1">
    <source>
        <dbReference type="EMBL" id="BDT03686.1"/>
    </source>
</evidence>
<reference evidence="1 2" key="1">
    <citation type="journal article" date="2022" name="Front. Microbiol.">
        <title>Male-killing mechanisms vary between Spiroplasma species.</title>
        <authorList>
            <person name="Arai H."/>
            <person name="Inoue M."/>
            <person name="Kageyama D."/>
        </authorList>
    </citation>
    <scope>NUCLEOTIDE SEQUENCE [LARGE SCALE GENOMIC DNA]</scope>
    <source>
        <strain evidence="2">sHm</strain>
    </source>
</reference>
<evidence type="ECO:0000313" key="2">
    <source>
        <dbReference type="Proteomes" id="UP001163387"/>
    </source>
</evidence>
<dbReference type="Proteomes" id="UP001163387">
    <property type="component" value="Chromosome"/>
</dbReference>
<name>A0ABM8BUY6_9MOLU</name>
<organism evidence="1 2">
    <name type="scientific">Spiroplasma ixodetis</name>
    <dbReference type="NCBI Taxonomy" id="2141"/>
    <lineage>
        <taxon>Bacteria</taxon>
        <taxon>Bacillati</taxon>
        <taxon>Mycoplasmatota</taxon>
        <taxon>Mollicutes</taxon>
        <taxon>Entomoplasmatales</taxon>
        <taxon>Spiroplasmataceae</taxon>
        <taxon>Spiroplasma</taxon>
    </lineage>
</organism>
<protein>
    <submittedName>
        <fullName evidence="1">Uncharacterized protein</fullName>
    </submittedName>
</protein>
<keyword evidence="2" id="KW-1185">Reference proteome</keyword>
<accession>A0ABM8BUY6</accession>
<gene>
    <name evidence="1" type="ORF">SHM_13320</name>
</gene>
<dbReference type="EMBL" id="AP026933">
    <property type="protein sequence ID" value="BDT03686.1"/>
    <property type="molecule type" value="Genomic_DNA"/>
</dbReference>
<proteinExistence type="predicted"/>